<accession>A0A016RT47</accession>
<dbReference type="Proteomes" id="UP000024635">
    <property type="component" value="Unassembled WGS sequence"/>
</dbReference>
<keyword evidence="2" id="KW-1185">Reference proteome</keyword>
<feature type="non-terminal residue" evidence="1">
    <location>
        <position position="91"/>
    </location>
</feature>
<evidence type="ECO:0000313" key="2">
    <source>
        <dbReference type="Proteomes" id="UP000024635"/>
    </source>
</evidence>
<proteinExistence type="predicted"/>
<reference evidence="2" key="1">
    <citation type="journal article" date="2015" name="Nat. Genet.">
        <title>The genome and transcriptome of the zoonotic hookworm Ancylostoma ceylanicum identify infection-specific gene families.</title>
        <authorList>
            <person name="Schwarz E.M."/>
            <person name="Hu Y."/>
            <person name="Antoshechkin I."/>
            <person name="Miller M.M."/>
            <person name="Sternberg P.W."/>
            <person name="Aroian R.V."/>
        </authorList>
    </citation>
    <scope>NUCLEOTIDE SEQUENCE</scope>
    <source>
        <strain evidence="2">HY135</strain>
    </source>
</reference>
<organism evidence="1 2">
    <name type="scientific">Ancylostoma ceylanicum</name>
    <dbReference type="NCBI Taxonomy" id="53326"/>
    <lineage>
        <taxon>Eukaryota</taxon>
        <taxon>Metazoa</taxon>
        <taxon>Ecdysozoa</taxon>
        <taxon>Nematoda</taxon>
        <taxon>Chromadorea</taxon>
        <taxon>Rhabditida</taxon>
        <taxon>Rhabditina</taxon>
        <taxon>Rhabditomorpha</taxon>
        <taxon>Strongyloidea</taxon>
        <taxon>Ancylostomatidae</taxon>
        <taxon>Ancylostomatinae</taxon>
        <taxon>Ancylostoma</taxon>
    </lineage>
</organism>
<comment type="caution">
    <text evidence="1">The sequence shown here is derived from an EMBL/GenBank/DDBJ whole genome shotgun (WGS) entry which is preliminary data.</text>
</comment>
<gene>
    <name evidence="1" type="primary">Acey_s0382.g377</name>
    <name evidence="1" type="ORF">Y032_0382g377</name>
</gene>
<protein>
    <submittedName>
        <fullName evidence="1">Uncharacterized protein</fullName>
    </submittedName>
</protein>
<dbReference type="AlphaFoldDB" id="A0A016RT47"/>
<name>A0A016RT47_9BILA</name>
<evidence type="ECO:0000313" key="1">
    <source>
        <dbReference type="EMBL" id="EYB81493.1"/>
    </source>
</evidence>
<dbReference type="EMBL" id="JARK01001718">
    <property type="protein sequence ID" value="EYB81493.1"/>
    <property type="molecule type" value="Genomic_DNA"/>
</dbReference>
<sequence length="91" mass="10250">SFTSELLKVNRIPLRAENVDKEAEFAIRASAGIGTTSARGRLLWICVRARVSYATLRRSILMIPSIPCFPGFLEDPRISCDLIHWSLDGRF</sequence>